<gene>
    <name evidence="3" type="ORF">ABL78_5187</name>
</gene>
<feature type="region of interest" description="Disordered" evidence="1">
    <location>
        <begin position="1"/>
        <end position="43"/>
    </location>
</feature>
<dbReference type="OrthoDB" id="267310at2759"/>
<feature type="region of interest" description="Disordered" evidence="1">
    <location>
        <begin position="868"/>
        <end position="931"/>
    </location>
</feature>
<feature type="region of interest" description="Disordered" evidence="1">
    <location>
        <begin position="792"/>
        <end position="832"/>
    </location>
</feature>
<reference evidence="3 4" key="1">
    <citation type="journal article" date="2015" name="PLoS Pathog.">
        <title>Leptomonas seymouri: Adaptations to the Dixenous Life Cycle Analyzed by Genome Sequencing, Transcriptome Profiling and Co-infection with Leishmania donovani.</title>
        <authorList>
            <person name="Kraeva N."/>
            <person name="Butenko A."/>
            <person name="Hlavacova J."/>
            <person name="Kostygov A."/>
            <person name="Myskova J."/>
            <person name="Grybchuk D."/>
            <person name="Lestinova T."/>
            <person name="Votypka J."/>
            <person name="Volf P."/>
            <person name="Opperdoes F."/>
            <person name="Flegontov P."/>
            <person name="Lukes J."/>
            <person name="Yurchenko V."/>
        </authorList>
    </citation>
    <scope>NUCLEOTIDE SEQUENCE [LARGE SCALE GENOMIC DNA]</scope>
    <source>
        <strain evidence="3 4">ATCC 30220</strain>
    </source>
</reference>
<feature type="transmembrane region" description="Helical" evidence="2">
    <location>
        <begin position="1119"/>
        <end position="1139"/>
    </location>
</feature>
<feature type="compositionally biased region" description="Basic and acidic residues" evidence="1">
    <location>
        <begin position="808"/>
        <end position="827"/>
    </location>
</feature>
<dbReference type="OMA" id="MQISAYA"/>
<keyword evidence="2" id="KW-0812">Transmembrane</keyword>
<dbReference type="AlphaFoldDB" id="A0A0N1HVI4"/>
<feature type="compositionally biased region" description="Low complexity" evidence="1">
    <location>
        <begin position="868"/>
        <end position="877"/>
    </location>
</feature>
<feature type="region of interest" description="Disordered" evidence="1">
    <location>
        <begin position="147"/>
        <end position="171"/>
    </location>
</feature>
<sequence length="1145" mass="123562">MLTPLTRDGAAEEEAPSTLAPPPYPQPSQQGLPQFAYYPPHLQQQQTQAPMAMYLYMYPSMLTPENPQPPFPSLPGAQPSSELHEQPQEVDAQPQQLQQMQMHTQMVYPYMYPSVSPLGGSASPISPSVGLQPDRQLVENAQDPLPQQLQQDSPHQQEQQPQPPHPVPMYAPWSAALQQNPPPVMLANHPLAPAPGVPPPPTTALGYAQGTPTLNLGLRARTAPPKRILTFYASLFMLLIATELLLVGAWLTPASHDQIFFTRPTTDVLEGDTYENVIGGALGLMISDYAHYAPCTALKRYGCEVLGWDFVSQWFQDVTAGMQKPFPELFDYSNLSRTTMRSCTYFVKASSPLHTSSTENHSSSDYDRLLQSEVLYQRTPDKLYNSVVGCSTPHSRCAKPGVSPTHSVSDIPEGPEKLSEGSYSPMSAVPALPSCKACHTPPRTVAQKKAPLLKVRSATPEAGLWIGLHSTFPSEMLAAFSVTCNSDWSTEDMLNLTRVSYINITDFVPKDYAGVFYPLAANDFFAAATDSFIDYTFSDNFNNCAQYYLVCDAPYTYVLLVSRGELRRCGGGPVAVDSDVAATPATVIVCSTVPREIDADPNKSGDLYFTARGAFAVRLTVRAQSVSLPSTHRSFETTLHTSTIIFFIAQALIPLNAALVLIAGLLIPLQRSKLRQLRAALEVDASVAMEILYRVQGALNTAPLTAPPPTESAVVQPQMPPSSMYVAPPFHQSAAGMAMMQAGGALMMVRPHLDTQPPLSPYGEGHYMAQPGEAESSNTAVAEVSSVHTTAHHQTDAVAKPQEAPTASREDISSDEQRRSESAKEDNAVFEASDGLVSPAEIVLSTVTLVKPQQGRDAQELGSLYSTASLPSSVRSGGSVGGGPASAVAGAPMSSVEAGSATRPHASPPSPEEQQRGRISPTPLSGDAMVGAAGHGRMMMTPTVQPPPALLAEAPPNSDWMFSQRRHLVSPTALEVRTPSAKSCLQKLLDRILRHSVHRRSAAVRANFPCSDTDGDDEDDAAAAADRNYAGPESSPGERTIQLFVSRARNSYRRVRRRQTKVISTIFLVVGIVLIMDTMLIAIAMGLQISGLFVDFSARLQQRAGDTLTMTRSVSGAQIGLFVLALVCSVLSIAFCTLIQSKSVW</sequence>
<feature type="transmembrane region" description="Helical" evidence="2">
    <location>
        <begin position="644"/>
        <end position="669"/>
    </location>
</feature>
<evidence type="ECO:0000256" key="1">
    <source>
        <dbReference type="SAM" id="MobiDB-lite"/>
    </source>
</evidence>
<keyword evidence="2" id="KW-1133">Transmembrane helix</keyword>
<keyword evidence="2" id="KW-0472">Membrane</keyword>
<feature type="transmembrane region" description="Helical" evidence="2">
    <location>
        <begin position="229"/>
        <end position="251"/>
    </location>
</feature>
<feature type="region of interest" description="Disordered" evidence="1">
    <location>
        <begin position="400"/>
        <end position="423"/>
    </location>
</feature>
<dbReference type="VEuPathDB" id="TriTrypDB:Lsey_0169_0010"/>
<accession>A0A0N1HVI4</accession>
<keyword evidence="4" id="KW-1185">Reference proteome</keyword>
<comment type="caution">
    <text evidence="3">The sequence shown here is derived from an EMBL/GenBank/DDBJ whole genome shotgun (WGS) entry which is preliminary data.</text>
</comment>
<feature type="region of interest" description="Disordered" evidence="1">
    <location>
        <begin position="1007"/>
        <end position="1036"/>
    </location>
</feature>
<organism evidence="3 4">
    <name type="scientific">Leptomonas seymouri</name>
    <dbReference type="NCBI Taxonomy" id="5684"/>
    <lineage>
        <taxon>Eukaryota</taxon>
        <taxon>Discoba</taxon>
        <taxon>Euglenozoa</taxon>
        <taxon>Kinetoplastea</taxon>
        <taxon>Metakinetoplastina</taxon>
        <taxon>Trypanosomatida</taxon>
        <taxon>Trypanosomatidae</taxon>
        <taxon>Leishmaniinae</taxon>
        <taxon>Leptomonas</taxon>
    </lineage>
</organism>
<evidence type="ECO:0000256" key="2">
    <source>
        <dbReference type="SAM" id="Phobius"/>
    </source>
</evidence>
<feature type="transmembrane region" description="Helical" evidence="2">
    <location>
        <begin position="1062"/>
        <end position="1087"/>
    </location>
</feature>
<evidence type="ECO:0000313" key="4">
    <source>
        <dbReference type="Proteomes" id="UP000038009"/>
    </source>
</evidence>
<feature type="region of interest" description="Disordered" evidence="1">
    <location>
        <begin position="61"/>
        <end position="98"/>
    </location>
</feature>
<feature type="compositionally biased region" description="Low complexity" evidence="1">
    <location>
        <begin position="885"/>
        <end position="896"/>
    </location>
</feature>
<proteinExistence type="predicted"/>
<feature type="compositionally biased region" description="Low complexity" evidence="1">
    <location>
        <begin position="147"/>
        <end position="160"/>
    </location>
</feature>
<protein>
    <submittedName>
        <fullName evidence="3">Uncharacterized protein</fullName>
    </submittedName>
</protein>
<evidence type="ECO:0000313" key="3">
    <source>
        <dbReference type="EMBL" id="KPI85738.1"/>
    </source>
</evidence>
<dbReference type="EMBL" id="LJSK01000169">
    <property type="protein sequence ID" value="KPI85738.1"/>
    <property type="molecule type" value="Genomic_DNA"/>
</dbReference>
<name>A0A0N1HVI4_LEPSE</name>
<dbReference type="Proteomes" id="UP000038009">
    <property type="component" value="Unassembled WGS sequence"/>
</dbReference>